<feature type="binding site" evidence="7">
    <location>
        <position position="18"/>
    </location>
    <ligand>
        <name>Mg(2+)</name>
        <dbReference type="ChEBI" id="CHEBI:18420"/>
    </ligand>
</feature>
<comment type="catalytic activity">
    <reaction evidence="7">
        <text>IMP + L-aspartate + GTP = N(6)-(1,2-dicarboxyethyl)-AMP + GDP + phosphate + 2 H(+)</text>
        <dbReference type="Rhea" id="RHEA:15753"/>
        <dbReference type="ChEBI" id="CHEBI:15378"/>
        <dbReference type="ChEBI" id="CHEBI:29991"/>
        <dbReference type="ChEBI" id="CHEBI:37565"/>
        <dbReference type="ChEBI" id="CHEBI:43474"/>
        <dbReference type="ChEBI" id="CHEBI:57567"/>
        <dbReference type="ChEBI" id="CHEBI:58053"/>
        <dbReference type="ChEBI" id="CHEBI:58189"/>
        <dbReference type="EC" id="6.3.4.4"/>
    </reaction>
</comment>
<dbReference type="InterPro" id="IPR042110">
    <property type="entry name" value="Adenylosuccinate_synth_dom2"/>
</dbReference>
<dbReference type="UniPathway" id="UPA00075">
    <property type="reaction ID" value="UER00335"/>
</dbReference>
<keyword evidence="2 7" id="KW-0479">Metal-binding</keyword>
<comment type="cofactor">
    <cofactor evidence="7">
        <name>Mg(2+)</name>
        <dbReference type="ChEBI" id="CHEBI:18420"/>
    </cofactor>
    <text evidence="7">Binds 1 Mg(2+) ion per subunit.</text>
</comment>
<dbReference type="SUPFAM" id="SSF52540">
    <property type="entry name" value="P-loop containing nucleoside triphosphate hydrolases"/>
    <property type="match status" value="1"/>
</dbReference>
<keyword evidence="1 7" id="KW-0436">Ligase</keyword>
<protein>
    <recommendedName>
        <fullName evidence="7">Adenylosuccinate synthetase</fullName>
        <shortName evidence="7">AMPSase</shortName>
        <shortName evidence="7">AdSS</shortName>
        <ecNumber evidence="7">6.3.4.4</ecNumber>
    </recommendedName>
    <alternativeName>
        <fullName evidence="7">IMP--aspartate ligase</fullName>
    </alternativeName>
</protein>
<dbReference type="InterPro" id="IPR027417">
    <property type="entry name" value="P-loop_NTPase"/>
</dbReference>
<dbReference type="STRING" id="1915309.AXG55_09420"/>
<feature type="binding site" evidence="7">
    <location>
        <position position="45"/>
    </location>
    <ligand>
        <name>Mg(2+)</name>
        <dbReference type="ChEBI" id="CHEBI:18420"/>
    </ligand>
</feature>
<feature type="binding site" evidence="7">
    <location>
        <begin position="296"/>
        <end position="302"/>
    </location>
    <ligand>
        <name>substrate</name>
    </ligand>
</feature>
<feature type="binding site" evidence="7">
    <location>
        <position position="302"/>
    </location>
    <ligand>
        <name>GTP</name>
        <dbReference type="ChEBI" id="CHEBI:37565"/>
    </ligand>
</feature>
<feature type="binding site" evidence="7">
    <location>
        <begin position="17"/>
        <end position="23"/>
    </location>
    <ligand>
        <name>GTP</name>
        <dbReference type="ChEBI" id="CHEBI:37565"/>
    </ligand>
</feature>
<keyword evidence="9" id="KW-1185">Reference proteome</keyword>
<feature type="binding site" description="in other chain" evidence="7">
    <location>
        <position position="137"/>
    </location>
    <ligand>
        <name>IMP</name>
        <dbReference type="ChEBI" id="CHEBI:58053"/>
        <note>ligand shared between dimeric partners</note>
    </ligand>
</feature>
<dbReference type="EMBL" id="CP017834">
    <property type="protein sequence ID" value="APJ04114.1"/>
    <property type="molecule type" value="Genomic_DNA"/>
</dbReference>
<gene>
    <name evidence="7" type="primary">purA</name>
    <name evidence="8" type="ORF">AXG55_09420</name>
</gene>
<comment type="subunit">
    <text evidence="7">Homodimer.</text>
</comment>
<feature type="binding site" evidence="7">
    <location>
        <begin position="408"/>
        <end position="410"/>
    </location>
    <ligand>
        <name>GTP</name>
        <dbReference type="ChEBI" id="CHEBI:37565"/>
    </ligand>
</feature>
<evidence type="ECO:0000313" key="9">
    <source>
        <dbReference type="Proteomes" id="UP000184731"/>
    </source>
</evidence>
<dbReference type="Gene3D" id="1.10.300.10">
    <property type="entry name" value="Adenylosuccinate Synthetase, subunit A, domain 2"/>
    <property type="match status" value="1"/>
</dbReference>
<dbReference type="PANTHER" id="PTHR11846:SF0">
    <property type="entry name" value="ADENYLOSUCCINATE SYNTHETASE"/>
    <property type="match status" value="1"/>
</dbReference>
<dbReference type="GO" id="GO:0004019">
    <property type="term" value="F:adenylosuccinate synthase activity"/>
    <property type="evidence" value="ECO:0007669"/>
    <property type="project" value="UniProtKB-UniRule"/>
</dbReference>
<comment type="pathway">
    <text evidence="7">Purine metabolism; AMP biosynthesis via de novo pathway; AMP from IMP: step 1/2.</text>
</comment>
<feature type="binding site" description="in other chain" evidence="7">
    <location>
        <position position="236"/>
    </location>
    <ligand>
        <name>IMP</name>
        <dbReference type="ChEBI" id="CHEBI:58053"/>
        <note>ligand shared between dimeric partners</note>
    </ligand>
</feature>
<dbReference type="Proteomes" id="UP000184731">
    <property type="component" value="Chromosome"/>
</dbReference>
<feature type="binding site" description="in other chain" evidence="7">
    <location>
        <begin position="18"/>
        <end position="21"/>
    </location>
    <ligand>
        <name>IMP</name>
        <dbReference type="ChEBI" id="CHEBI:58053"/>
        <note>ligand shared between dimeric partners</note>
    </ligand>
</feature>
<dbReference type="NCBIfam" id="TIGR00184">
    <property type="entry name" value="purA"/>
    <property type="match status" value="1"/>
</dbReference>
<name>A0A1L4D1Q0_9BACT</name>
<dbReference type="Pfam" id="PF00709">
    <property type="entry name" value="Adenylsucc_synt"/>
    <property type="match status" value="1"/>
</dbReference>
<keyword evidence="6 7" id="KW-0342">GTP-binding</keyword>
<comment type="similarity">
    <text evidence="7">Belongs to the adenylosuccinate synthetase family.</text>
</comment>
<evidence type="ECO:0000256" key="2">
    <source>
        <dbReference type="ARBA" id="ARBA00022723"/>
    </source>
</evidence>
<dbReference type="Gene3D" id="3.40.440.10">
    <property type="entry name" value="Adenylosuccinate Synthetase, subunit A, domain 1"/>
    <property type="match status" value="1"/>
</dbReference>
<dbReference type="KEGG" id="saqi:AXG55_09420"/>
<dbReference type="InterPro" id="IPR042109">
    <property type="entry name" value="Adenylosuccinate_synth_dom1"/>
</dbReference>
<dbReference type="PANTHER" id="PTHR11846">
    <property type="entry name" value="ADENYLOSUCCINATE SYNTHETASE"/>
    <property type="match status" value="1"/>
</dbReference>
<dbReference type="InterPro" id="IPR042111">
    <property type="entry name" value="Adenylosuccinate_synth_dom3"/>
</dbReference>
<dbReference type="EC" id="6.3.4.4" evidence="7"/>
<feature type="binding site" evidence="7">
    <location>
        <position position="151"/>
    </location>
    <ligand>
        <name>IMP</name>
        <dbReference type="ChEBI" id="CHEBI:58053"/>
        <note>ligand shared between dimeric partners</note>
    </ligand>
</feature>
<evidence type="ECO:0000256" key="1">
    <source>
        <dbReference type="ARBA" id="ARBA00022598"/>
    </source>
</evidence>
<feature type="active site" description="Proton acceptor" evidence="7">
    <location>
        <position position="18"/>
    </location>
</feature>
<dbReference type="OrthoDB" id="5288032at2"/>
<dbReference type="AlphaFoldDB" id="A0A1L4D1Q0"/>
<dbReference type="RefSeq" id="WP_148697865.1">
    <property type="nucleotide sequence ID" value="NZ_CP017834.1"/>
</dbReference>
<dbReference type="GO" id="GO:0000287">
    <property type="term" value="F:magnesium ion binding"/>
    <property type="evidence" value="ECO:0007669"/>
    <property type="project" value="UniProtKB-UniRule"/>
</dbReference>
<comment type="function">
    <text evidence="7">Plays an important role in the de novo pathway of purine nucleotide biosynthesis. Catalyzes the first committed step in the biosynthesis of AMP from IMP.</text>
</comment>
<dbReference type="SMART" id="SM00788">
    <property type="entry name" value="Adenylsucc_synt"/>
    <property type="match status" value="1"/>
</dbReference>
<dbReference type="CDD" id="cd03108">
    <property type="entry name" value="AdSS"/>
    <property type="match status" value="1"/>
</dbReference>
<evidence type="ECO:0000256" key="5">
    <source>
        <dbReference type="ARBA" id="ARBA00022842"/>
    </source>
</evidence>
<sequence>MKLQHGAATLVLGVQYGDEGKGKLVDVLAEQADLVCRVQGGNNAGHTIWVNGEKIVTQLLPSGILRENCEIGIGAGVVVDPLVLRDELKKVKAQGYDITPERLHIDYRASVILPYHKNLDMKRELERSKSTTKIGTTGRGIGPTYASRAYREGPRIAEIANPDNFRAWLKSQPHLMDGLDQKLMDEFLETSEQLRPYMKDLAMIANNRMAQGGRLLLEGAQGAMLDVSFGTYPFVTSSNLVSGSCAGGLGIPPWKITNIVGVIKAYSTRVGNGPYPAELFGDFADELRKRGNEFGTNTGRPRSVGWLDLVALRYLSKINGLTGLAIMKADVLAGIENIGIITSYRDKRTQAEMTGYPMTQAAWENVEPVVEFVQGWDAVSSGTTLNKEYQAFVKKVEEFIDVPSIYISTGAERSEGIWM</sequence>
<feature type="binding site" evidence="7">
    <location>
        <begin position="328"/>
        <end position="330"/>
    </location>
    <ligand>
        <name>GTP</name>
        <dbReference type="ChEBI" id="CHEBI:37565"/>
    </ligand>
</feature>
<dbReference type="InterPro" id="IPR001114">
    <property type="entry name" value="Adenylosuccinate_synthetase"/>
</dbReference>
<evidence type="ECO:0000313" key="8">
    <source>
        <dbReference type="EMBL" id="APJ04114.1"/>
    </source>
</evidence>
<keyword evidence="7" id="KW-0963">Cytoplasm</keyword>
<keyword evidence="4 7" id="KW-0658">Purine biosynthesis</keyword>
<feature type="binding site" description="in other chain" evidence="7">
    <location>
        <begin position="43"/>
        <end position="46"/>
    </location>
    <ligand>
        <name>IMP</name>
        <dbReference type="ChEBI" id="CHEBI:58053"/>
        <note>ligand shared between dimeric partners</note>
    </ligand>
</feature>
<accession>A0A1L4D1Q0</accession>
<dbReference type="Gene3D" id="3.90.170.10">
    <property type="entry name" value="Adenylosuccinate Synthetase, subunit A, domain 3"/>
    <property type="match status" value="1"/>
</dbReference>
<feature type="active site" description="Proton donor" evidence="7">
    <location>
        <position position="46"/>
    </location>
</feature>
<evidence type="ECO:0000256" key="7">
    <source>
        <dbReference type="HAMAP-Rule" id="MF_00011"/>
    </source>
</evidence>
<organism evidence="8 9">
    <name type="scientific">Silvanigrella aquatica</name>
    <dbReference type="NCBI Taxonomy" id="1915309"/>
    <lineage>
        <taxon>Bacteria</taxon>
        <taxon>Pseudomonadati</taxon>
        <taxon>Bdellovibrionota</taxon>
        <taxon>Oligoflexia</taxon>
        <taxon>Silvanigrellales</taxon>
        <taxon>Silvanigrellaceae</taxon>
        <taxon>Silvanigrella</taxon>
    </lineage>
</organism>
<keyword evidence="5 7" id="KW-0460">Magnesium</keyword>
<evidence type="ECO:0000256" key="3">
    <source>
        <dbReference type="ARBA" id="ARBA00022741"/>
    </source>
</evidence>
<keyword evidence="3 7" id="KW-0547">Nucleotide-binding</keyword>
<feature type="binding site" evidence="7">
    <location>
        <begin position="45"/>
        <end position="47"/>
    </location>
    <ligand>
        <name>GTP</name>
        <dbReference type="ChEBI" id="CHEBI:37565"/>
    </ligand>
</feature>
<proteinExistence type="inferred from homology"/>
<feature type="binding site" description="in other chain" evidence="7">
    <location>
        <position position="300"/>
    </location>
    <ligand>
        <name>IMP</name>
        <dbReference type="ChEBI" id="CHEBI:58053"/>
        <note>ligand shared between dimeric partners</note>
    </ligand>
</feature>
<evidence type="ECO:0000256" key="4">
    <source>
        <dbReference type="ARBA" id="ARBA00022755"/>
    </source>
</evidence>
<dbReference type="HAMAP" id="MF_00011">
    <property type="entry name" value="Adenylosucc_synth"/>
    <property type="match status" value="1"/>
</dbReference>
<dbReference type="GO" id="GO:0005737">
    <property type="term" value="C:cytoplasm"/>
    <property type="evidence" value="ECO:0007669"/>
    <property type="project" value="UniProtKB-SubCell"/>
</dbReference>
<dbReference type="GO" id="GO:0005525">
    <property type="term" value="F:GTP binding"/>
    <property type="evidence" value="ECO:0007669"/>
    <property type="project" value="UniProtKB-UniRule"/>
</dbReference>
<evidence type="ECO:0000256" key="6">
    <source>
        <dbReference type="ARBA" id="ARBA00023134"/>
    </source>
</evidence>
<dbReference type="GO" id="GO:0044208">
    <property type="term" value="P:'de novo' AMP biosynthetic process"/>
    <property type="evidence" value="ECO:0007669"/>
    <property type="project" value="UniProtKB-UniRule"/>
</dbReference>
<dbReference type="NCBIfam" id="NF002223">
    <property type="entry name" value="PRK01117.1"/>
    <property type="match status" value="1"/>
</dbReference>
<feature type="binding site" description="in other chain" evidence="7">
    <location>
        <position position="221"/>
    </location>
    <ligand>
        <name>IMP</name>
        <dbReference type="ChEBI" id="CHEBI:58053"/>
        <note>ligand shared between dimeric partners</note>
    </ligand>
</feature>
<dbReference type="GO" id="GO:0046040">
    <property type="term" value="P:IMP metabolic process"/>
    <property type="evidence" value="ECO:0007669"/>
    <property type="project" value="TreeGrafter"/>
</dbReference>
<comment type="subcellular location">
    <subcellularLocation>
        <location evidence="7">Cytoplasm</location>
    </subcellularLocation>
</comment>
<reference evidence="8 9" key="1">
    <citation type="submission" date="2016-10" db="EMBL/GenBank/DDBJ databases">
        <title>Silvanigrella aquatica sp. nov., isolated from a freshwater lake located in the Black Forest, Germany, description of Silvanigrellaceae fam. nov., Silvanigrellales ord. nov., reclassification of the order Bdellovibrionales in the class Oligoflexia, reclassification of the families Bacteriovoracaceae and Halobacteriovoraceae in the new order Bacteriovoracales ord. nov., and reclassification of the family Pseudobacteriovoracaceae in the order Oligoflexiales.</title>
        <authorList>
            <person name="Hahn M.W."/>
            <person name="Schmidt J."/>
            <person name="Koll U."/>
            <person name="Rohde M."/>
            <person name="Verbag S."/>
            <person name="Pitt A."/>
            <person name="Nakai R."/>
            <person name="Naganuma T."/>
            <person name="Lang E."/>
        </authorList>
    </citation>
    <scope>NUCLEOTIDE SEQUENCE [LARGE SCALE GENOMIC DNA]</scope>
    <source>
        <strain evidence="8 9">MWH-Nonnen-W8red</strain>
    </source>
</reference>